<comment type="caution">
    <text evidence="1">The sequence shown here is derived from an EMBL/GenBank/DDBJ whole genome shotgun (WGS) entry which is preliminary data.</text>
</comment>
<dbReference type="EMBL" id="LUUB01000071">
    <property type="protein sequence ID" value="OAF07030.1"/>
    <property type="molecule type" value="Genomic_DNA"/>
</dbReference>
<dbReference type="AlphaFoldDB" id="A0A176YJJ2"/>
<gene>
    <name evidence="1" type="ORF">AYJ54_18395</name>
</gene>
<reference evidence="1 2" key="1">
    <citation type="submission" date="2016-03" db="EMBL/GenBank/DDBJ databases">
        <title>Draft Genome Sequence of the Strain BR 10245 (Bradyrhizobium sp.) isolated from nodules of Centrolobium paraense.</title>
        <authorList>
            <person name="Simoes-Araujo J.L.Sr."/>
            <person name="Barauna A.C."/>
            <person name="Silva K."/>
            <person name="Zilli J.E."/>
        </authorList>
    </citation>
    <scope>NUCLEOTIDE SEQUENCE [LARGE SCALE GENOMIC DNA]</scope>
    <source>
        <strain evidence="1 2">BR 10245</strain>
    </source>
</reference>
<accession>A0A176YJJ2</accession>
<evidence type="ECO:0000313" key="2">
    <source>
        <dbReference type="Proteomes" id="UP000076959"/>
    </source>
</evidence>
<dbReference type="Proteomes" id="UP000076959">
    <property type="component" value="Unassembled WGS sequence"/>
</dbReference>
<proteinExistence type="predicted"/>
<organism evidence="1 2">
    <name type="scientific">Bradyrhizobium centrolobii</name>
    <dbReference type="NCBI Taxonomy" id="1505087"/>
    <lineage>
        <taxon>Bacteria</taxon>
        <taxon>Pseudomonadati</taxon>
        <taxon>Pseudomonadota</taxon>
        <taxon>Alphaproteobacteria</taxon>
        <taxon>Hyphomicrobiales</taxon>
        <taxon>Nitrobacteraceae</taxon>
        <taxon>Bradyrhizobium</taxon>
    </lineage>
</organism>
<name>A0A176YJJ2_9BRAD</name>
<evidence type="ECO:0000313" key="1">
    <source>
        <dbReference type="EMBL" id="OAF07030.1"/>
    </source>
</evidence>
<protein>
    <submittedName>
        <fullName evidence="1">Uncharacterized protein</fullName>
    </submittedName>
</protein>
<sequence>MSKSSTIDGLWVGTTESKPYPALRRVEEALQLIKRHDALNYSRIIRHLDRIWVHLLPSAQAHYDRSLNACVLDERYVLKDAMTLEQLASTIVHEATHARLEGWGVQYIEAMRTRIEAICLRRELNFLTNTPDSEFLRDEIVRTLEWSAADRDFFSNKNFELRRQDGEIETLRYLNAPNWLTRWATWLIRRRRDRASVSKGS</sequence>
<keyword evidence="2" id="KW-1185">Reference proteome</keyword>